<proteinExistence type="predicted"/>
<evidence type="ECO:0000313" key="2">
    <source>
        <dbReference type="Proteomes" id="UP000054721"/>
    </source>
</evidence>
<reference evidence="1 2" key="1">
    <citation type="submission" date="2015-05" db="EMBL/GenBank/DDBJ databases">
        <title>Evolution of Trichinella species and genotypes.</title>
        <authorList>
            <person name="Korhonen P.K."/>
            <person name="Edoardo P."/>
            <person name="Giuseppe L.R."/>
            <person name="Gasser R.B."/>
        </authorList>
    </citation>
    <scope>NUCLEOTIDE SEQUENCE [LARGE SCALE GENOMIC DNA]</scope>
    <source>
        <strain evidence="1">ISS10</strain>
    </source>
</reference>
<comment type="caution">
    <text evidence="1">The sequence shown here is derived from an EMBL/GenBank/DDBJ whole genome shotgun (WGS) entry which is preliminary data.</text>
</comment>
<accession>A0A0V1KRA4</accession>
<keyword evidence="2" id="KW-1185">Reference proteome</keyword>
<organism evidence="1 2">
    <name type="scientific">Trichinella nativa</name>
    <dbReference type="NCBI Taxonomy" id="6335"/>
    <lineage>
        <taxon>Eukaryota</taxon>
        <taxon>Metazoa</taxon>
        <taxon>Ecdysozoa</taxon>
        <taxon>Nematoda</taxon>
        <taxon>Enoplea</taxon>
        <taxon>Dorylaimia</taxon>
        <taxon>Trichinellida</taxon>
        <taxon>Trichinellidae</taxon>
        <taxon>Trichinella</taxon>
    </lineage>
</organism>
<name>A0A0V1KRA4_9BILA</name>
<gene>
    <name evidence="1" type="ORF">T02_13916</name>
</gene>
<protein>
    <submittedName>
        <fullName evidence="1">Uncharacterized protein</fullName>
    </submittedName>
</protein>
<dbReference type="EMBL" id="JYDW01000292">
    <property type="protein sequence ID" value="KRZ49812.1"/>
    <property type="molecule type" value="Genomic_DNA"/>
</dbReference>
<sequence>MSQIVLILLFNDRIFGKDSPNSVGERNGSNKRCCKLLKNSFFEFRVHAIVARILSTSLSDKLNNIQMLLD</sequence>
<dbReference type="Proteomes" id="UP000054721">
    <property type="component" value="Unassembled WGS sequence"/>
</dbReference>
<dbReference type="AlphaFoldDB" id="A0A0V1KRA4"/>
<evidence type="ECO:0000313" key="1">
    <source>
        <dbReference type="EMBL" id="KRZ49812.1"/>
    </source>
</evidence>